<dbReference type="Proteomes" id="UP000053784">
    <property type="component" value="Unassembled WGS sequence"/>
</dbReference>
<comment type="caution">
    <text evidence="2">The sequence shown here is derived from an EMBL/GenBank/DDBJ whole genome shotgun (WGS) entry which is preliminary data.</text>
</comment>
<evidence type="ECO:0000256" key="1">
    <source>
        <dbReference type="ARBA" id="ARBA00023125"/>
    </source>
</evidence>
<dbReference type="AlphaFoldDB" id="A0A084CMC5"/>
<sequence length="368" mass="41982">MNKRKHAIQATLAKRHNTKSLFTPSMPSGDIDHISEAKIDSELNYLKLTDSLSKAGISFANFLKEKSGILLSKPIRTITTPSGEIYTVATSHLTYKQLKELCVIDNDNVRDESELTENALVDIIDEIGMGFQLMPIIAYIDANHKKSVMEGSRRMTAALIRKVGLDVDIFDRKPSEETIRWVVETSNKKKGFSYFEKGKLYSKLMETHAWTQADLKRERRYTQQDISLSLSFFSAPAQLLRLLPSKAVPQSYVLKFNTATKRILEKEVFDEALHELKEQILGLEVLPIDIQAKKIVDIWHERAQKINKRTKSSDPIFKYGESKVFIKRTRKGSNISLQHIPKALEQDMLSAIENVFTSPKNGFNIYKC</sequence>
<name>A0A084CMC5_9GAMM</name>
<dbReference type="RefSeq" id="WP_155994568.1">
    <property type="nucleotide sequence ID" value="NZ_JGVK01000030.1"/>
</dbReference>
<dbReference type="OrthoDB" id="10014046at2"/>
<protein>
    <submittedName>
        <fullName evidence="2">Uncharacterized protein</fullName>
    </submittedName>
</protein>
<evidence type="ECO:0000313" key="2">
    <source>
        <dbReference type="EMBL" id="KEY90954.1"/>
    </source>
</evidence>
<gene>
    <name evidence="2" type="ORF">CF67_29001</name>
</gene>
<evidence type="ECO:0000313" key="3">
    <source>
        <dbReference type="Proteomes" id="UP000053784"/>
    </source>
</evidence>
<keyword evidence="1" id="KW-0238">DNA-binding</keyword>
<dbReference type="EMBL" id="JGVK01000030">
    <property type="protein sequence ID" value="KEY90954.1"/>
    <property type="molecule type" value="Genomic_DNA"/>
</dbReference>
<reference evidence="2 3" key="1">
    <citation type="submission" date="2014-03" db="EMBL/GenBank/DDBJ databases">
        <title>Selection and divergence in the genomes of co-occurring obligate luminous symbionts with specific hosts.</title>
        <authorList>
            <person name="Hendry T.A."/>
            <person name="de Wet J.R."/>
            <person name="Dunlap P.V."/>
        </authorList>
    </citation>
    <scope>NUCLEOTIDE SEQUENCE [LARGE SCALE GENOMIC DNA]</scope>
    <source>
        <strain evidence="2 3">Ppalp.1</strain>
        <plasmid evidence="2">pPB002</plasmid>
    </source>
</reference>
<geneLocation type="plasmid" evidence="2">
    <name>pPB002</name>
</geneLocation>
<dbReference type="PANTHER" id="PTHR38973">
    <property type="entry name" value="PLASMID PARTITIONING CONTROL PROTEIN-RELATED"/>
    <property type="match status" value="1"/>
</dbReference>
<accession>A0A084CMC5</accession>
<keyword evidence="2" id="KW-0614">Plasmid</keyword>
<keyword evidence="3" id="KW-1185">Reference proteome</keyword>
<dbReference type="PANTHER" id="PTHR38973:SF1">
    <property type="entry name" value="PLASMID PARTITION PROTEIN B"/>
    <property type="match status" value="1"/>
</dbReference>
<proteinExistence type="predicted"/>
<organism evidence="2 3">
    <name type="scientific">Candidatus Photodesmus blepharonis</name>
    <dbReference type="NCBI Taxonomy" id="1179155"/>
    <lineage>
        <taxon>Bacteria</taxon>
        <taxon>Pseudomonadati</taxon>
        <taxon>Pseudomonadota</taxon>
        <taxon>Gammaproteobacteria</taxon>
        <taxon>Vibrionales</taxon>
        <taxon>Vibrionaceae</taxon>
        <taxon>Candidatus Photodesmus</taxon>
    </lineage>
</organism>
<dbReference type="GO" id="GO:0003677">
    <property type="term" value="F:DNA binding"/>
    <property type="evidence" value="ECO:0007669"/>
    <property type="project" value="UniProtKB-KW"/>
</dbReference>
<dbReference type="Gene3D" id="1.10.10.2830">
    <property type="match status" value="1"/>
</dbReference>